<dbReference type="InterPro" id="IPR011009">
    <property type="entry name" value="Kinase-like_dom_sf"/>
</dbReference>
<name>A0AAD8V552_9PEZI</name>
<feature type="compositionally biased region" description="Basic and acidic residues" evidence="1">
    <location>
        <begin position="74"/>
        <end position="87"/>
    </location>
</feature>
<dbReference type="AlphaFoldDB" id="A0AAD8V552"/>
<dbReference type="Gene3D" id="1.10.510.10">
    <property type="entry name" value="Transferase(Phosphotransferase) domain 1"/>
    <property type="match status" value="1"/>
</dbReference>
<keyword evidence="4" id="KW-1185">Reference proteome</keyword>
<dbReference type="SUPFAM" id="SSF56112">
    <property type="entry name" value="Protein kinase-like (PK-like)"/>
    <property type="match status" value="1"/>
</dbReference>
<feature type="region of interest" description="Disordered" evidence="1">
    <location>
        <begin position="669"/>
        <end position="722"/>
    </location>
</feature>
<evidence type="ECO:0000256" key="1">
    <source>
        <dbReference type="SAM" id="MobiDB-lite"/>
    </source>
</evidence>
<dbReference type="PANTHER" id="PTHR24359:SF37">
    <property type="entry name" value="PROTEIN KINASE DOMAIN-CONTAINING PROTEIN"/>
    <property type="match status" value="1"/>
</dbReference>
<keyword evidence="3" id="KW-0808">Transferase</keyword>
<evidence type="ECO:0000259" key="2">
    <source>
        <dbReference type="PROSITE" id="PS50011"/>
    </source>
</evidence>
<evidence type="ECO:0000313" key="3">
    <source>
        <dbReference type="EMBL" id="KAK1594632.1"/>
    </source>
</evidence>
<dbReference type="EMBL" id="JAHLJV010000019">
    <property type="protein sequence ID" value="KAK1594632.1"/>
    <property type="molecule type" value="Genomic_DNA"/>
</dbReference>
<feature type="domain" description="Protein kinase" evidence="2">
    <location>
        <begin position="298"/>
        <end position="622"/>
    </location>
</feature>
<evidence type="ECO:0000313" key="4">
    <source>
        <dbReference type="Proteomes" id="UP001230504"/>
    </source>
</evidence>
<comment type="caution">
    <text evidence="3">The sequence shown here is derived from an EMBL/GenBank/DDBJ whole genome shotgun (WGS) entry which is preliminary data.</text>
</comment>
<accession>A0AAD8V552</accession>
<dbReference type="Pfam" id="PF00069">
    <property type="entry name" value="Pkinase"/>
    <property type="match status" value="1"/>
</dbReference>
<proteinExistence type="predicted"/>
<feature type="compositionally biased region" description="Polar residues" evidence="1">
    <location>
        <begin position="643"/>
        <end position="654"/>
    </location>
</feature>
<dbReference type="InterPro" id="IPR000719">
    <property type="entry name" value="Prot_kinase_dom"/>
</dbReference>
<dbReference type="GO" id="GO:0005524">
    <property type="term" value="F:ATP binding"/>
    <property type="evidence" value="ECO:0007669"/>
    <property type="project" value="InterPro"/>
</dbReference>
<dbReference type="PROSITE" id="PS50011">
    <property type="entry name" value="PROTEIN_KINASE_DOM"/>
    <property type="match status" value="1"/>
</dbReference>
<feature type="region of interest" description="Disordered" evidence="1">
    <location>
        <begin position="1"/>
        <end position="114"/>
    </location>
</feature>
<feature type="compositionally biased region" description="Polar residues" evidence="1">
    <location>
        <begin position="669"/>
        <end position="678"/>
    </location>
</feature>
<organism evidence="3 4">
    <name type="scientific">Colletotrichum navitas</name>
    <dbReference type="NCBI Taxonomy" id="681940"/>
    <lineage>
        <taxon>Eukaryota</taxon>
        <taxon>Fungi</taxon>
        <taxon>Dikarya</taxon>
        <taxon>Ascomycota</taxon>
        <taxon>Pezizomycotina</taxon>
        <taxon>Sordariomycetes</taxon>
        <taxon>Hypocreomycetidae</taxon>
        <taxon>Glomerellales</taxon>
        <taxon>Glomerellaceae</taxon>
        <taxon>Colletotrichum</taxon>
        <taxon>Colletotrichum graminicola species complex</taxon>
    </lineage>
</organism>
<gene>
    <name evidence="3" type="ORF">LY79DRAFT_549273</name>
</gene>
<feature type="region of interest" description="Disordered" evidence="1">
    <location>
        <begin position="632"/>
        <end position="657"/>
    </location>
</feature>
<dbReference type="CDD" id="cd00180">
    <property type="entry name" value="PKc"/>
    <property type="match status" value="1"/>
</dbReference>
<dbReference type="Proteomes" id="UP001230504">
    <property type="component" value="Unassembled WGS sequence"/>
</dbReference>
<reference evidence="3" key="1">
    <citation type="submission" date="2021-06" db="EMBL/GenBank/DDBJ databases">
        <title>Comparative genomics, transcriptomics and evolutionary studies reveal genomic signatures of adaptation to plant cell wall in hemibiotrophic fungi.</title>
        <authorList>
            <consortium name="DOE Joint Genome Institute"/>
            <person name="Baroncelli R."/>
            <person name="Diaz J.F."/>
            <person name="Benocci T."/>
            <person name="Peng M."/>
            <person name="Battaglia E."/>
            <person name="Haridas S."/>
            <person name="Andreopoulos W."/>
            <person name="Labutti K."/>
            <person name="Pangilinan J."/>
            <person name="Floch G.L."/>
            <person name="Makela M.R."/>
            <person name="Henrissat B."/>
            <person name="Grigoriev I.V."/>
            <person name="Crouch J.A."/>
            <person name="De Vries R.P."/>
            <person name="Sukno S.A."/>
            <person name="Thon M.R."/>
        </authorList>
    </citation>
    <scope>NUCLEOTIDE SEQUENCE</scope>
    <source>
        <strain evidence="3">CBS 125086</strain>
    </source>
</reference>
<dbReference type="PANTHER" id="PTHR24359">
    <property type="entry name" value="SERINE/THREONINE-PROTEIN KINASE SBK1"/>
    <property type="match status" value="1"/>
</dbReference>
<protein>
    <submittedName>
        <fullName evidence="3">Kinase domain-containing protein</fullName>
    </submittedName>
</protein>
<dbReference type="GO" id="GO:0004674">
    <property type="term" value="F:protein serine/threonine kinase activity"/>
    <property type="evidence" value="ECO:0007669"/>
    <property type="project" value="TreeGrafter"/>
</dbReference>
<keyword evidence="3" id="KW-0418">Kinase</keyword>
<dbReference type="GeneID" id="85441702"/>
<dbReference type="RefSeq" id="XP_060415794.1">
    <property type="nucleotide sequence ID" value="XM_060557462.1"/>
</dbReference>
<sequence length="722" mass="82087">MNRIRLIEPDGTEVDIGDTGNDHARNRPHLGTVASWRNNGGPPSTIPQDALRGIPSDGQTEINDHGDTAQLEAETAKSESKAPKSSEDDISYVGGAPGLSDQEPGMPFDVSESESDLDYDDLWESIDDQLIEPPPENGRKYLPLDQLRKIMVKPRVRQELKKLRGIDRDTIHRYANAVCDTTDYGTMQRTTRHKMFATLVHIEHIEALSSFIDEKIHDVHLPFTLEKGPRWHLTYTTTDRVTTKKVTAIFQGSYSWTKAKMDSFVDRQWLFMAPFFDMKANKPPFYPLEARVVLPFRKEEKCDPAYGGFSTVSRTHIHEAHHNSMHGTEPFFAIKKLHSLDRAAFERELHAMKKFNRQGHPHLMKLLATYQYQEHWYFIFPWANGNLREFWQQHDTPQPDHQLVVWIADQVTGIASGLNLIQHPPKDPTLTQDARDSGRHGDLRPENVLWFKDHCKDESIIGNGVLKIADFGLTSYHHHSSRYDNAKGLSFAQTYKAPEVDVAEEVSQAYDIWTLGCLLLEFVTWYLKGWQGVDEFSRDRAKNDAKEDEIPLDTFYNIIIVDGVKQAVLKPTVKEWIQKLHDDEDCSSYFQQLLTCICDNLLRIDPKKRQKCPDVAKTMKQMAGDCKKNQEYAASGYDKPPNKSRTTGITGSDKTVSDYGHAETEFNTQTALVGSRSPSPERSDVTHDSGLPNSTKGHNGRVVYPNASIEDSVETPNITTKR</sequence>